<sequence>MEEHIGTLPMSTIKALLEEILPVEINFCVLKGAYIYRSNDAPKDGSQMDAAPIVPNHLSLLPTHEIDGAFRERSKPPHLVTHPQSQESEALPYDGAGLRPSEAYS</sequence>
<evidence type="ECO:0000313" key="3">
    <source>
        <dbReference type="Proteomes" id="UP000030645"/>
    </source>
</evidence>
<proteinExistence type="predicted"/>
<evidence type="ECO:0000313" key="2">
    <source>
        <dbReference type="EMBL" id="EXC35367.1"/>
    </source>
</evidence>
<evidence type="ECO:0000256" key="1">
    <source>
        <dbReference type="SAM" id="MobiDB-lite"/>
    </source>
</evidence>
<dbReference type="Proteomes" id="UP000030645">
    <property type="component" value="Unassembled WGS sequence"/>
</dbReference>
<reference evidence="3" key="1">
    <citation type="submission" date="2013-01" db="EMBL/GenBank/DDBJ databases">
        <title>Draft Genome Sequence of a Mulberry Tree, Morus notabilis C.K. Schneid.</title>
        <authorList>
            <person name="He N."/>
            <person name="Zhao S."/>
        </authorList>
    </citation>
    <scope>NUCLEOTIDE SEQUENCE</scope>
</reference>
<organism evidence="2 3">
    <name type="scientific">Morus notabilis</name>
    <dbReference type="NCBI Taxonomy" id="981085"/>
    <lineage>
        <taxon>Eukaryota</taxon>
        <taxon>Viridiplantae</taxon>
        <taxon>Streptophyta</taxon>
        <taxon>Embryophyta</taxon>
        <taxon>Tracheophyta</taxon>
        <taxon>Spermatophyta</taxon>
        <taxon>Magnoliopsida</taxon>
        <taxon>eudicotyledons</taxon>
        <taxon>Gunneridae</taxon>
        <taxon>Pentapetalae</taxon>
        <taxon>rosids</taxon>
        <taxon>fabids</taxon>
        <taxon>Rosales</taxon>
        <taxon>Moraceae</taxon>
        <taxon>Moreae</taxon>
        <taxon>Morus</taxon>
    </lineage>
</organism>
<keyword evidence="3" id="KW-1185">Reference proteome</keyword>
<feature type="region of interest" description="Disordered" evidence="1">
    <location>
        <begin position="72"/>
        <end position="105"/>
    </location>
</feature>
<dbReference type="EMBL" id="KE346358">
    <property type="protein sequence ID" value="EXC35367.1"/>
    <property type="molecule type" value="Genomic_DNA"/>
</dbReference>
<accession>W9SN13</accession>
<dbReference type="AlphaFoldDB" id="W9SN13"/>
<protein>
    <submittedName>
        <fullName evidence="2">Uncharacterized protein</fullName>
    </submittedName>
</protein>
<gene>
    <name evidence="2" type="ORF">L484_026692</name>
</gene>
<name>W9SN13_9ROSA</name>